<dbReference type="InterPro" id="IPR037460">
    <property type="entry name" value="SEST-like"/>
</dbReference>
<keyword evidence="1" id="KW-1015">Disulfide bond</keyword>
<dbReference type="Pfam" id="PF13472">
    <property type="entry name" value="Lipase_GDSL_2"/>
    <property type="match status" value="1"/>
</dbReference>
<feature type="disulfide bond" evidence="1">
    <location>
        <begin position="106"/>
        <end position="129"/>
    </location>
</feature>
<dbReference type="InterPro" id="IPR036514">
    <property type="entry name" value="SGNH_hydro_sf"/>
</dbReference>
<dbReference type="PANTHER" id="PTHR37981:SF1">
    <property type="entry name" value="SGNH HYDROLASE-TYPE ESTERASE DOMAIN-CONTAINING PROTEIN"/>
    <property type="match status" value="1"/>
</dbReference>
<dbReference type="AlphaFoldDB" id="A0A6J4SSY8"/>
<evidence type="ECO:0000313" key="4">
    <source>
        <dbReference type="EMBL" id="CAA9504381.1"/>
    </source>
</evidence>
<dbReference type="PANTHER" id="PTHR37981">
    <property type="entry name" value="LIPASE 2"/>
    <property type="match status" value="1"/>
</dbReference>
<gene>
    <name evidence="4" type="ORF">AVDCRST_MAG17-1590</name>
</gene>
<dbReference type="Gene3D" id="3.40.50.1110">
    <property type="entry name" value="SGNH hydrolase"/>
    <property type="match status" value="1"/>
</dbReference>
<protein>
    <recommendedName>
        <fullName evidence="3">SGNH hydrolase-type esterase domain-containing protein</fullName>
    </recommendedName>
</protein>
<dbReference type="GO" id="GO:0016788">
    <property type="term" value="F:hydrolase activity, acting on ester bonds"/>
    <property type="evidence" value="ECO:0007669"/>
    <property type="project" value="InterPro"/>
</dbReference>
<sequence length="399" mass="42357">MGGRGRISFIVALASLTLAAPVAHGAQSQASTIQQNGGGTSTANGSAQKPTAAVSLGDSYISGEAGRWRGNSINPAGSRDGTDRAFTGTGYDISRVYIPPSDRNGCHRSDVAEIRSAALPVQQKLNISCSGAVTKNIFRSSRGGQGQNGERPQTDQLASIARRKKVRLIALSIGGNDFGFASIVSACLQAYTTAGPPCEPRQQAAINAKKPMVRAGVAKAIDEIRATMRGAGYRRSSYRLILQSYPSAIPRGSEIRVPEIDRNRRINVDGCPVYNSDATWARDSVVHQISNNLRTVAANKGVQFLDLRNLLQGREMCSVSTRLATPLRPPSPTASDWARFLNVSAVQTQGQLQETFHPNAYGQRAFGKCLSLIVGQRRNAGCRNTPGAGPGGVVLRPSG</sequence>
<feature type="domain" description="SGNH hydrolase-type esterase" evidence="3">
    <location>
        <begin position="112"/>
        <end position="365"/>
    </location>
</feature>
<accession>A0A6J4SSY8</accession>
<evidence type="ECO:0000256" key="1">
    <source>
        <dbReference type="PIRSR" id="PIRSR637460-2"/>
    </source>
</evidence>
<proteinExistence type="predicted"/>
<feature type="disulfide bond" evidence="1">
    <location>
        <begin position="187"/>
        <end position="198"/>
    </location>
</feature>
<evidence type="ECO:0000256" key="2">
    <source>
        <dbReference type="SAM" id="SignalP"/>
    </source>
</evidence>
<organism evidence="4">
    <name type="scientific">uncultured Solirubrobacterales bacterium</name>
    <dbReference type="NCBI Taxonomy" id="768556"/>
    <lineage>
        <taxon>Bacteria</taxon>
        <taxon>Bacillati</taxon>
        <taxon>Actinomycetota</taxon>
        <taxon>Thermoleophilia</taxon>
        <taxon>Solirubrobacterales</taxon>
        <taxon>environmental samples</taxon>
    </lineage>
</organism>
<name>A0A6J4SSY8_9ACTN</name>
<feature type="chain" id="PRO_5026900891" description="SGNH hydrolase-type esterase domain-containing protein" evidence="2">
    <location>
        <begin position="26"/>
        <end position="399"/>
    </location>
</feature>
<dbReference type="GO" id="GO:0006629">
    <property type="term" value="P:lipid metabolic process"/>
    <property type="evidence" value="ECO:0007669"/>
    <property type="project" value="TreeGrafter"/>
</dbReference>
<keyword evidence="2" id="KW-0732">Signal</keyword>
<dbReference type="EMBL" id="CADCVV010000116">
    <property type="protein sequence ID" value="CAA9504381.1"/>
    <property type="molecule type" value="Genomic_DNA"/>
</dbReference>
<feature type="signal peptide" evidence="2">
    <location>
        <begin position="1"/>
        <end position="25"/>
    </location>
</feature>
<evidence type="ECO:0000259" key="3">
    <source>
        <dbReference type="Pfam" id="PF13472"/>
    </source>
</evidence>
<dbReference type="SUPFAM" id="SSF52266">
    <property type="entry name" value="SGNH hydrolase"/>
    <property type="match status" value="1"/>
</dbReference>
<dbReference type="InterPro" id="IPR013830">
    <property type="entry name" value="SGNH_hydro"/>
</dbReference>
<reference evidence="4" key="1">
    <citation type="submission" date="2020-02" db="EMBL/GenBank/DDBJ databases">
        <authorList>
            <person name="Meier V. D."/>
        </authorList>
    </citation>
    <scope>NUCLEOTIDE SEQUENCE</scope>
    <source>
        <strain evidence="4">AVDCRST_MAG17</strain>
    </source>
</reference>